<dbReference type="EMBL" id="CP001326">
    <property type="protein sequence ID" value="ACO63483.1"/>
    <property type="molecule type" value="Genomic_DNA"/>
</dbReference>
<gene>
    <name evidence="1" type="ORF">MICPUN_58756</name>
</gene>
<dbReference type="OrthoDB" id="278212at2759"/>
<dbReference type="InterPro" id="IPR036561">
    <property type="entry name" value="MAM33_sf"/>
</dbReference>
<name>C1E6S1_MICCC</name>
<evidence type="ECO:0008006" key="3">
    <source>
        <dbReference type="Google" id="ProtNLM"/>
    </source>
</evidence>
<dbReference type="eggNOG" id="KOG2536">
    <property type="taxonomic scope" value="Eukaryota"/>
</dbReference>
<dbReference type="PANTHER" id="PTHR10826">
    <property type="entry name" value="COMPLEMENT COMPONENT 1"/>
    <property type="match status" value="1"/>
</dbReference>
<keyword evidence="2" id="KW-1185">Reference proteome</keyword>
<organism evidence="1 2">
    <name type="scientific">Micromonas commoda (strain RCC299 / NOUM17 / CCMP2709)</name>
    <name type="common">Picoplanktonic green alga</name>
    <dbReference type="NCBI Taxonomy" id="296587"/>
    <lineage>
        <taxon>Eukaryota</taxon>
        <taxon>Viridiplantae</taxon>
        <taxon>Chlorophyta</taxon>
        <taxon>Mamiellophyceae</taxon>
        <taxon>Mamiellales</taxon>
        <taxon>Mamiellaceae</taxon>
        <taxon>Micromonas</taxon>
    </lineage>
</organism>
<dbReference type="InParanoid" id="C1E6S1"/>
<dbReference type="AlphaFoldDB" id="C1E6S1"/>
<dbReference type="OMA" id="DDYNRVE"/>
<reference evidence="1 2" key="1">
    <citation type="journal article" date="2009" name="Science">
        <title>Green evolution and dynamic adaptations revealed by genomes of the marine picoeukaryotes Micromonas.</title>
        <authorList>
            <person name="Worden A.Z."/>
            <person name="Lee J.H."/>
            <person name="Mock T."/>
            <person name="Rouze P."/>
            <person name="Simmons M.P."/>
            <person name="Aerts A.L."/>
            <person name="Allen A.E."/>
            <person name="Cuvelier M.L."/>
            <person name="Derelle E."/>
            <person name="Everett M.V."/>
            <person name="Foulon E."/>
            <person name="Grimwood J."/>
            <person name="Gundlach H."/>
            <person name="Henrissat B."/>
            <person name="Napoli C."/>
            <person name="McDonald S.M."/>
            <person name="Parker M.S."/>
            <person name="Rombauts S."/>
            <person name="Salamov A."/>
            <person name="Von Dassow P."/>
            <person name="Badger J.H."/>
            <person name="Coutinho P.M."/>
            <person name="Demir E."/>
            <person name="Dubchak I."/>
            <person name="Gentemann C."/>
            <person name="Eikrem W."/>
            <person name="Gready J.E."/>
            <person name="John U."/>
            <person name="Lanier W."/>
            <person name="Lindquist E.A."/>
            <person name="Lucas S."/>
            <person name="Mayer K.F."/>
            <person name="Moreau H."/>
            <person name="Not F."/>
            <person name="Otillar R."/>
            <person name="Panaud O."/>
            <person name="Pangilinan J."/>
            <person name="Paulsen I."/>
            <person name="Piegu B."/>
            <person name="Poliakov A."/>
            <person name="Robbens S."/>
            <person name="Schmutz J."/>
            <person name="Toulza E."/>
            <person name="Wyss T."/>
            <person name="Zelensky A."/>
            <person name="Zhou K."/>
            <person name="Armbrust E.V."/>
            <person name="Bhattacharya D."/>
            <person name="Goodenough U.W."/>
            <person name="Van de Peer Y."/>
            <person name="Grigoriev I.V."/>
        </authorList>
    </citation>
    <scope>NUCLEOTIDE SEQUENCE [LARGE SCALE GENOMIC DNA]</scope>
    <source>
        <strain evidence="2">RCC299 / NOUM17</strain>
    </source>
</reference>
<dbReference type="Pfam" id="PF02330">
    <property type="entry name" value="MAM33"/>
    <property type="match status" value="1"/>
</dbReference>
<evidence type="ECO:0000313" key="2">
    <source>
        <dbReference type="Proteomes" id="UP000002009"/>
    </source>
</evidence>
<accession>C1E6S1</accession>
<proteinExistence type="predicted"/>
<dbReference type="PANTHER" id="PTHR10826:SF1">
    <property type="entry name" value="COMPLEMENT COMPONENT 1 Q SUBCOMPONENT-BINDING PROTEIN, MITOCHONDRIAL"/>
    <property type="match status" value="1"/>
</dbReference>
<dbReference type="InterPro" id="IPR003428">
    <property type="entry name" value="MAM33"/>
</dbReference>
<evidence type="ECO:0000313" key="1">
    <source>
        <dbReference type="EMBL" id="ACO63483.1"/>
    </source>
</evidence>
<dbReference type="SUPFAM" id="SSF54529">
    <property type="entry name" value="Mitochondrial glycoprotein MAM33-like"/>
    <property type="match status" value="1"/>
</dbReference>
<dbReference type="Gene3D" id="3.10.280.10">
    <property type="entry name" value="Mitochondrial glycoprotein"/>
    <property type="match status" value="1"/>
</dbReference>
<dbReference type="RefSeq" id="XP_002502225.1">
    <property type="nucleotide sequence ID" value="XM_002502179.1"/>
</dbReference>
<dbReference type="STRING" id="296587.C1E6S1"/>
<dbReference type="GO" id="GO:0005759">
    <property type="term" value="C:mitochondrial matrix"/>
    <property type="evidence" value="ECO:0007669"/>
    <property type="project" value="InterPro"/>
</dbReference>
<dbReference type="Proteomes" id="UP000002009">
    <property type="component" value="Chromosome 5"/>
</dbReference>
<dbReference type="GeneID" id="8243881"/>
<protein>
    <recommendedName>
        <fullName evidence="3">Mitochondrial glycoprotein</fullName>
    </recommendedName>
</protein>
<dbReference type="FunCoup" id="C1E6S1">
    <property type="interactions" value="778"/>
</dbReference>
<sequence length="280" mass="30451">MFRSALRRACNALQPLATGARASAACVERRALATLCASGGADLAAVGRASPVAAVQAALRRDIHFSSLLRDDAADGDDAAKGLYQVLGEELEHERSTYVPSEIVAAGPPAPFELIEADGDCEITLVRTYGDDEEISITFNAAEDPYDEDDFSVTTEDSTVEIEDDEEAALHFIVNVSKGDGGEMLEFSCATDGETVEVRNVRYESLADAEEDDADLLAASYPGPNYDELDEAVQEEFHRYLEARGVDHVLANYIAELHVHKEQELYTDWISKVRGFVGPK</sequence>
<dbReference type="KEGG" id="mis:MICPUN_58756"/>